<dbReference type="OrthoDB" id="2126698at2759"/>
<dbReference type="RefSeq" id="XP_018734852.1">
    <property type="nucleotide sequence ID" value="XM_018882577.1"/>
</dbReference>
<dbReference type="PANTHER" id="PTHR11206">
    <property type="entry name" value="MULTIDRUG RESISTANCE PROTEIN"/>
    <property type="match status" value="1"/>
</dbReference>
<evidence type="ECO:0000256" key="3">
    <source>
        <dbReference type="ARBA" id="ARBA00022692"/>
    </source>
</evidence>
<dbReference type="GO" id="GO:0015297">
    <property type="term" value="F:antiporter activity"/>
    <property type="evidence" value="ECO:0007669"/>
    <property type="project" value="InterPro"/>
</dbReference>
<gene>
    <name evidence="8" type="primary">ERC1</name>
    <name evidence="8" type="ORF">AWJ20_626</name>
</gene>
<reference evidence="8 9" key="1">
    <citation type="submission" date="2016-02" db="EMBL/GenBank/DDBJ databases">
        <title>Complete genome sequence and transcriptome regulation of the pentose utilising yeast Sugiyamaella lignohabitans.</title>
        <authorList>
            <person name="Bellasio M."/>
            <person name="Peymann A."/>
            <person name="Valli M."/>
            <person name="Sipitzky M."/>
            <person name="Graf A."/>
            <person name="Sauer M."/>
            <person name="Marx H."/>
            <person name="Mattanovich D."/>
        </authorList>
    </citation>
    <scope>NUCLEOTIDE SEQUENCE [LARGE SCALE GENOMIC DNA]</scope>
    <source>
        <strain evidence="8 9">CBS 10342</strain>
    </source>
</reference>
<evidence type="ECO:0000256" key="5">
    <source>
        <dbReference type="ARBA" id="ARBA00023136"/>
    </source>
</evidence>
<dbReference type="InterPro" id="IPR045069">
    <property type="entry name" value="MATE_euk"/>
</dbReference>
<feature type="transmembrane region" description="Helical" evidence="7">
    <location>
        <begin position="398"/>
        <end position="425"/>
    </location>
</feature>
<evidence type="ECO:0000313" key="8">
    <source>
        <dbReference type="EMBL" id="ANB12375.1"/>
    </source>
</evidence>
<evidence type="ECO:0000256" key="6">
    <source>
        <dbReference type="SAM" id="MobiDB-lite"/>
    </source>
</evidence>
<feature type="transmembrane region" description="Helical" evidence="7">
    <location>
        <begin position="356"/>
        <end position="377"/>
    </location>
</feature>
<dbReference type="EMBL" id="CP014501">
    <property type="protein sequence ID" value="ANB12375.1"/>
    <property type="molecule type" value="Genomic_DNA"/>
</dbReference>
<organism evidence="8 9">
    <name type="scientific">Sugiyamaella lignohabitans</name>
    <dbReference type="NCBI Taxonomy" id="796027"/>
    <lineage>
        <taxon>Eukaryota</taxon>
        <taxon>Fungi</taxon>
        <taxon>Dikarya</taxon>
        <taxon>Ascomycota</taxon>
        <taxon>Saccharomycotina</taxon>
        <taxon>Dipodascomycetes</taxon>
        <taxon>Dipodascales</taxon>
        <taxon>Trichomonascaceae</taxon>
        <taxon>Sugiyamaella</taxon>
    </lineage>
</organism>
<feature type="transmembrane region" description="Helical" evidence="7">
    <location>
        <begin position="288"/>
        <end position="309"/>
    </location>
</feature>
<dbReference type="NCBIfam" id="TIGR00797">
    <property type="entry name" value="matE"/>
    <property type="match status" value="1"/>
</dbReference>
<comment type="similarity">
    <text evidence="2">Belongs to the multi antimicrobial extrusion (MATE) (TC 2.A.66.1) family.</text>
</comment>
<dbReference type="Pfam" id="PF01554">
    <property type="entry name" value="MatE"/>
    <property type="match status" value="2"/>
</dbReference>
<dbReference type="GO" id="GO:0042910">
    <property type="term" value="F:xenobiotic transmembrane transporter activity"/>
    <property type="evidence" value="ECO:0007669"/>
    <property type="project" value="InterPro"/>
</dbReference>
<feature type="transmembrane region" description="Helical" evidence="7">
    <location>
        <begin position="574"/>
        <end position="595"/>
    </location>
</feature>
<dbReference type="KEGG" id="slb:AWJ20_626"/>
<feature type="transmembrane region" description="Helical" evidence="7">
    <location>
        <begin position="321"/>
        <end position="344"/>
    </location>
</feature>
<sequence>MSTERSPLLGATASGSGSGSASGSGSGSGSTLRPQPYFIDVPANRAFSSSTKRPSLVSGSVGRQGFADAFLRSQSPSTNHSFLTDDNNVMDEDEVVLSASEATSLAREQQALLLDNNIQYTVNKSRKGSVTGPIFPVTNEAIDEAGEEVRDTNKAWDEAVNNGLVNTTVRREISVLAVNAAPLIVTFSLQYSLVVASIFSVGHLGKTELGAVSLASMTASITGFAMIQGLATCLDTLCSQAYGAGNLFLVGVYFQKCVLMIMVLFIPVALLWCTADTLIAAIVPEKDLAVLAVQYLRIIVFGVPGYILFECGKRFVQAQGIFHASTIVLLICAPINVVLNYVLVWNETIGMGFKGAAVAVATTDWLMATLLFCYVYFIDGKKCWNGFSMEAFANWGPMLKLAIPGVIMVEAEFLAFEVLTLASSYFGTTSLAAQSVLSTLTSLSYQIPFAVSIACSTRVANFIGATLGPSAKIAGNVAIGASYLIAIFNGIVLYTFRYEVGGLFSSDEEVIELVAKVFPICAFMQLFDAAGAVAGGVLRGQGMQHLGGYLNLFFYYVIALPLAFYLAFTLDWELYGLWTGVTVGLICISIGETYFIGIADWDKIVDDARERTREERIMA</sequence>
<protein>
    <submittedName>
        <fullName evidence="8">Erc1p</fullName>
    </submittedName>
</protein>
<feature type="transmembrane region" description="Helical" evidence="7">
    <location>
        <begin position="517"/>
        <end position="538"/>
    </location>
</feature>
<feature type="transmembrane region" description="Helical" evidence="7">
    <location>
        <begin position="477"/>
        <end position="497"/>
    </location>
</feature>
<proteinExistence type="inferred from homology"/>
<keyword evidence="5 7" id="KW-0472">Membrane</keyword>
<dbReference type="GO" id="GO:1990961">
    <property type="term" value="P:xenobiotic detoxification by transmembrane export across the plasma membrane"/>
    <property type="evidence" value="ECO:0007669"/>
    <property type="project" value="InterPro"/>
</dbReference>
<dbReference type="GO" id="GO:0016020">
    <property type="term" value="C:membrane"/>
    <property type="evidence" value="ECO:0007669"/>
    <property type="project" value="UniProtKB-SubCell"/>
</dbReference>
<feature type="transmembrane region" description="Helical" evidence="7">
    <location>
        <begin position="176"/>
        <end position="199"/>
    </location>
</feature>
<evidence type="ECO:0000256" key="4">
    <source>
        <dbReference type="ARBA" id="ARBA00022989"/>
    </source>
</evidence>
<evidence type="ECO:0000256" key="1">
    <source>
        <dbReference type="ARBA" id="ARBA00004141"/>
    </source>
</evidence>
<evidence type="ECO:0000256" key="2">
    <source>
        <dbReference type="ARBA" id="ARBA00010199"/>
    </source>
</evidence>
<feature type="region of interest" description="Disordered" evidence="6">
    <location>
        <begin position="1"/>
        <end position="35"/>
    </location>
</feature>
<dbReference type="InterPro" id="IPR002528">
    <property type="entry name" value="MATE_fam"/>
</dbReference>
<dbReference type="Proteomes" id="UP000189580">
    <property type="component" value="Chromosome a"/>
</dbReference>
<dbReference type="CDD" id="cd13132">
    <property type="entry name" value="MATE_eukaryotic"/>
    <property type="match status" value="1"/>
</dbReference>
<accession>A0A167D1V8</accession>
<evidence type="ECO:0000256" key="7">
    <source>
        <dbReference type="SAM" id="Phobius"/>
    </source>
</evidence>
<dbReference type="AlphaFoldDB" id="A0A167D1V8"/>
<keyword evidence="3 7" id="KW-0812">Transmembrane</keyword>
<feature type="transmembrane region" description="Helical" evidence="7">
    <location>
        <begin position="550"/>
        <end position="568"/>
    </location>
</feature>
<keyword evidence="4 7" id="KW-1133">Transmembrane helix</keyword>
<name>A0A167D1V8_9ASCO</name>
<keyword evidence="9" id="KW-1185">Reference proteome</keyword>
<feature type="transmembrane region" description="Helical" evidence="7">
    <location>
        <begin position="211"/>
        <end position="237"/>
    </location>
</feature>
<feature type="transmembrane region" description="Helical" evidence="7">
    <location>
        <begin position="258"/>
        <end position="282"/>
    </location>
</feature>
<dbReference type="GeneID" id="30037679"/>
<comment type="subcellular location">
    <subcellularLocation>
        <location evidence="1">Membrane</location>
        <topology evidence="1">Multi-pass membrane protein</topology>
    </subcellularLocation>
</comment>
<feature type="compositionally biased region" description="Gly residues" evidence="6">
    <location>
        <begin position="16"/>
        <end position="28"/>
    </location>
</feature>
<evidence type="ECO:0000313" key="9">
    <source>
        <dbReference type="Proteomes" id="UP000189580"/>
    </source>
</evidence>